<accession>A0A1L8D4D9</accession>
<dbReference type="Proteomes" id="UP000187338">
    <property type="component" value="Unassembled WGS sequence"/>
</dbReference>
<comment type="caution">
    <text evidence="1">The sequence shown here is derived from an EMBL/GenBank/DDBJ whole genome shotgun (WGS) entry which is preliminary data.</text>
</comment>
<gene>
    <name evidence="1" type="ORF">ciss_19990</name>
</gene>
<evidence type="ECO:0000313" key="1">
    <source>
        <dbReference type="EMBL" id="GAV26066.1"/>
    </source>
</evidence>
<dbReference type="STRING" id="661089.ciss_19990"/>
<dbReference type="AlphaFoldDB" id="A0A1L8D4D9"/>
<evidence type="ECO:0000313" key="2">
    <source>
        <dbReference type="Proteomes" id="UP000187338"/>
    </source>
</evidence>
<sequence length="74" mass="8537">MFYHKHKRVAKFTIFQILKQRFVKGKPGESRRRKATGAKAVRLCQPAAEGVDLELSLRLWAGGFYIISREGMEK</sequence>
<dbReference type="EMBL" id="BDJL01000132">
    <property type="protein sequence ID" value="GAV26066.1"/>
    <property type="molecule type" value="Genomic_DNA"/>
</dbReference>
<organism evidence="1 2">
    <name type="scientific">Carboxydothermus islandicus</name>
    <dbReference type="NCBI Taxonomy" id="661089"/>
    <lineage>
        <taxon>Bacteria</taxon>
        <taxon>Bacillati</taxon>
        <taxon>Bacillota</taxon>
        <taxon>Clostridia</taxon>
        <taxon>Thermoanaerobacterales</taxon>
        <taxon>Thermoanaerobacteraceae</taxon>
        <taxon>Carboxydothermus</taxon>
    </lineage>
</organism>
<name>A0A1L8D4D9_9THEO</name>
<keyword evidence="2" id="KW-1185">Reference proteome</keyword>
<proteinExistence type="predicted"/>
<reference evidence="2" key="1">
    <citation type="submission" date="2016-12" db="EMBL/GenBank/DDBJ databases">
        <title>Draft Genome Sequences od Carboxydothermus pertinax and islandicus, Hydrogenogenic Carboxydotrophic Bacteria.</title>
        <authorList>
            <person name="Fukuyama Y."/>
            <person name="Ohmae K."/>
            <person name="Yoneda Y."/>
            <person name="Yoshida T."/>
            <person name="Sako Y."/>
        </authorList>
    </citation>
    <scope>NUCLEOTIDE SEQUENCE [LARGE SCALE GENOMIC DNA]</scope>
    <source>
        <strain evidence="2">SET</strain>
    </source>
</reference>
<protein>
    <submittedName>
        <fullName evidence="1">Uncharacterized protein</fullName>
    </submittedName>
</protein>